<sequence length="167" mass="19594">MLGATDTINYLIMGLLVESLNELPTAAQRGYYLYLLDYGWHEPISDALRENFARMAQRASGNNAVIIRGTLVGFHFENEVMSWRHINNEKTDELLPALLITNAHPAYFRDRFLPERQNEFNDRDFKMILIPFKKCCKNTTEVIDTIEKYLLTLKIRRTWEILKSHEL</sequence>
<dbReference type="EMBL" id="FNNO01000012">
    <property type="protein sequence ID" value="SDX27200.1"/>
    <property type="molecule type" value="Genomic_DNA"/>
</dbReference>
<reference evidence="1 2" key="1">
    <citation type="submission" date="2016-10" db="EMBL/GenBank/DDBJ databases">
        <authorList>
            <person name="Varghese N."/>
            <person name="Submissions S."/>
        </authorList>
    </citation>
    <scope>NUCLEOTIDE SEQUENCE [LARGE SCALE GENOMIC DNA]</scope>
    <source>
        <strain evidence="1 2">DSM 25353</strain>
    </source>
</reference>
<dbReference type="AlphaFoldDB" id="A0A8X8LC54"/>
<organism evidence="1 2">
    <name type="scientific">Hydrobacter penzbergensis</name>
    <dbReference type="NCBI Taxonomy" id="1235997"/>
    <lineage>
        <taxon>Bacteria</taxon>
        <taxon>Pseudomonadati</taxon>
        <taxon>Bacteroidota</taxon>
        <taxon>Chitinophagia</taxon>
        <taxon>Chitinophagales</taxon>
        <taxon>Chitinophagaceae</taxon>
        <taxon>Hydrobacter</taxon>
    </lineage>
</organism>
<accession>A0A8X8LC54</accession>
<proteinExistence type="predicted"/>
<dbReference type="RefSeq" id="WP_257574969.1">
    <property type="nucleotide sequence ID" value="NZ_FNNO01000012.1"/>
</dbReference>
<dbReference type="Proteomes" id="UP000198711">
    <property type="component" value="Unassembled WGS sequence"/>
</dbReference>
<comment type="caution">
    <text evidence="1">The sequence shown here is derived from an EMBL/GenBank/DDBJ whole genome shotgun (WGS) entry which is preliminary data.</text>
</comment>
<name>A0A8X8LC54_9BACT</name>
<evidence type="ECO:0000313" key="1">
    <source>
        <dbReference type="EMBL" id="SDX27200.1"/>
    </source>
</evidence>
<protein>
    <submittedName>
        <fullName evidence="1">Uncharacterized protein</fullName>
    </submittedName>
</protein>
<evidence type="ECO:0000313" key="2">
    <source>
        <dbReference type="Proteomes" id="UP000198711"/>
    </source>
</evidence>
<keyword evidence="2" id="KW-1185">Reference proteome</keyword>
<gene>
    <name evidence="1" type="ORF">SAMN05444410_11248</name>
</gene>